<feature type="region of interest" description="Domain IV, binds dsDNA" evidence="8">
    <location>
        <begin position="326"/>
        <end position="444"/>
    </location>
</feature>
<dbReference type="GO" id="GO:0005737">
    <property type="term" value="C:cytoplasm"/>
    <property type="evidence" value="ECO:0007669"/>
    <property type="project" value="UniProtKB-SubCell"/>
</dbReference>
<dbReference type="SUPFAM" id="SSF52540">
    <property type="entry name" value="P-loop containing nucleoside triphosphate hydrolases"/>
    <property type="match status" value="1"/>
</dbReference>
<feature type="domain" description="Chromosomal replication initiator DnaA C-terminal" evidence="13">
    <location>
        <begin position="352"/>
        <end position="421"/>
    </location>
</feature>
<dbReference type="InterPro" id="IPR001957">
    <property type="entry name" value="Chromosome_initiator_DnaA"/>
</dbReference>
<dbReference type="PROSITE" id="PS01008">
    <property type="entry name" value="DNAA"/>
    <property type="match status" value="1"/>
</dbReference>
<dbReference type="InterPro" id="IPR018312">
    <property type="entry name" value="Chromosome_initiator_DnaA_CS"/>
</dbReference>
<keyword evidence="5 8" id="KW-0067">ATP-binding</keyword>
<proteinExistence type="inferred from homology"/>
<keyword evidence="7 8" id="KW-0238">DNA-binding</keyword>
<keyword evidence="3 8" id="KW-0235">DNA replication</keyword>
<dbReference type="EMBL" id="DTGZ01000167">
    <property type="protein sequence ID" value="HGV98399.1"/>
    <property type="molecule type" value="Genomic_DNA"/>
</dbReference>
<dbReference type="GO" id="GO:0005524">
    <property type="term" value="F:ATP binding"/>
    <property type="evidence" value="ECO:0007669"/>
    <property type="project" value="UniProtKB-UniRule"/>
</dbReference>
<reference evidence="14" key="1">
    <citation type="journal article" date="2020" name="mSystems">
        <title>Genome- and Community-Level Interaction Insights into Carbon Utilization and Element Cycling Functions of Hydrothermarchaeota in Hydrothermal Sediment.</title>
        <authorList>
            <person name="Zhou Z."/>
            <person name="Liu Y."/>
            <person name="Xu W."/>
            <person name="Pan J."/>
            <person name="Luo Z.H."/>
            <person name="Li M."/>
        </authorList>
    </citation>
    <scope>NUCLEOTIDE SEQUENCE [LARGE SCALE GENOMIC DNA]</scope>
    <source>
        <strain evidence="14">SpSt-774</strain>
    </source>
</reference>
<dbReference type="CDD" id="cd06571">
    <property type="entry name" value="Bac_DnaA_C"/>
    <property type="match status" value="1"/>
</dbReference>
<evidence type="ECO:0000256" key="6">
    <source>
        <dbReference type="ARBA" id="ARBA00023121"/>
    </source>
</evidence>
<dbReference type="CDD" id="cd00009">
    <property type="entry name" value="AAA"/>
    <property type="match status" value="1"/>
</dbReference>
<dbReference type="InterPro" id="IPR027417">
    <property type="entry name" value="P-loop_NTPase"/>
</dbReference>
<feature type="region of interest" description="Domain I, interacts with DnaA modulators" evidence="8">
    <location>
        <begin position="1"/>
        <end position="86"/>
    </location>
</feature>
<evidence type="ECO:0000256" key="2">
    <source>
        <dbReference type="ARBA" id="ARBA00022490"/>
    </source>
</evidence>
<dbReference type="FunFam" id="3.40.50.300:FF:000668">
    <property type="entry name" value="Chromosomal replication initiator protein DnaA"/>
    <property type="match status" value="1"/>
</dbReference>
<dbReference type="HAMAP" id="MF_00377">
    <property type="entry name" value="DnaA_bact"/>
    <property type="match status" value="1"/>
</dbReference>
<gene>
    <name evidence="8 14" type="primary">dnaA</name>
    <name evidence="14" type="ORF">ENV60_08925</name>
</gene>
<evidence type="ECO:0000256" key="11">
    <source>
        <dbReference type="RuleBase" id="RU004227"/>
    </source>
</evidence>
<evidence type="ECO:0000259" key="13">
    <source>
        <dbReference type="SMART" id="SM00760"/>
    </source>
</evidence>
<evidence type="ECO:0000256" key="3">
    <source>
        <dbReference type="ARBA" id="ARBA00022705"/>
    </source>
</evidence>
<dbReference type="NCBIfam" id="TIGR00362">
    <property type="entry name" value="DnaA"/>
    <property type="match status" value="1"/>
</dbReference>
<comment type="caution">
    <text evidence="14">The sequence shown here is derived from an EMBL/GenBank/DDBJ whole genome shotgun (WGS) entry which is preliminary data.</text>
</comment>
<feature type="binding site" evidence="8">
    <location>
        <position position="156"/>
    </location>
    <ligand>
        <name>ATP</name>
        <dbReference type="ChEBI" id="CHEBI:30616"/>
    </ligand>
</feature>
<dbReference type="InterPro" id="IPR013317">
    <property type="entry name" value="DnaA_dom"/>
</dbReference>
<dbReference type="GO" id="GO:0003688">
    <property type="term" value="F:DNA replication origin binding"/>
    <property type="evidence" value="ECO:0007669"/>
    <property type="project" value="UniProtKB-UniRule"/>
</dbReference>
<evidence type="ECO:0000256" key="7">
    <source>
        <dbReference type="ARBA" id="ARBA00023125"/>
    </source>
</evidence>
<dbReference type="InterPro" id="IPR024633">
    <property type="entry name" value="DnaA_N_dom"/>
</dbReference>
<keyword evidence="2 8" id="KW-0963">Cytoplasm</keyword>
<dbReference type="Pfam" id="PF11638">
    <property type="entry name" value="DnaA_N"/>
    <property type="match status" value="1"/>
</dbReference>
<feature type="region of interest" description="Domain III, AAA+ region" evidence="8">
    <location>
        <begin position="109"/>
        <end position="325"/>
    </location>
</feature>
<comment type="subcellular location">
    <subcellularLocation>
        <location evidence="8">Cytoplasm</location>
    </subcellularLocation>
</comment>
<dbReference type="Gene3D" id="3.40.50.300">
    <property type="entry name" value="P-loop containing nucleotide triphosphate hydrolases"/>
    <property type="match status" value="1"/>
</dbReference>
<organism evidence="14">
    <name type="scientific">candidate division WOR-3 bacterium</name>
    <dbReference type="NCBI Taxonomy" id="2052148"/>
    <lineage>
        <taxon>Bacteria</taxon>
        <taxon>Bacteria division WOR-3</taxon>
    </lineage>
</organism>
<dbReference type="InterPro" id="IPR003593">
    <property type="entry name" value="AAA+_ATPase"/>
</dbReference>
<dbReference type="InterPro" id="IPR038454">
    <property type="entry name" value="DnaA_N_sf"/>
</dbReference>
<comment type="caution">
    <text evidence="8">Lacks conserved residue(s) required for the propagation of feature annotation.</text>
</comment>
<dbReference type="Gene3D" id="1.10.1750.10">
    <property type="match status" value="1"/>
</dbReference>
<keyword evidence="4 8" id="KW-0547">Nucleotide-binding</keyword>
<evidence type="ECO:0000256" key="4">
    <source>
        <dbReference type="ARBA" id="ARBA00022741"/>
    </source>
</evidence>
<evidence type="ECO:0000256" key="9">
    <source>
        <dbReference type="NCBIfam" id="TIGR00362"/>
    </source>
</evidence>
<evidence type="ECO:0000256" key="10">
    <source>
        <dbReference type="RuleBase" id="RU000577"/>
    </source>
</evidence>
<keyword evidence="6 8" id="KW-0446">Lipid-binding</keyword>
<protein>
    <recommendedName>
        <fullName evidence="8 9">Chromosomal replication initiator protein DnaA</fullName>
    </recommendedName>
</protein>
<feature type="domain" description="AAA+ ATPase" evidence="12">
    <location>
        <begin position="142"/>
        <end position="274"/>
    </location>
</feature>
<comment type="subunit">
    <text evidence="8">Oligomerizes as a right-handed, spiral filament on DNA at oriC.</text>
</comment>
<evidence type="ECO:0000313" key="14">
    <source>
        <dbReference type="EMBL" id="HGV98399.1"/>
    </source>
</evidence>
<dbReference type="SUPFAM" id="SSF48295">
    <property type="entry name" value="TrpR-like"/>
    <property type="match status" value="1"/>
</dbReference>
<comment type="domain">
    <text evidence="8">Domain I is involved in oligomerization and binding regulators, domain II is flexibile and of varying length in different bacteria, domain III forms the AAA+ region, while domain IV binds dsDNA.</text>
</comment>
<dbReference type="Gene3D" id="1.10.8.60">
    <property type="match status" value="1"/>
</dbReference>
<dbReference type="GO" id="GO:0006270">
    <property type="term" value="P:DNA replication initiation"/>
    <property type="evidence" value="ECO:0007669"/>
    <property type="project" value="UniProtKB-UniRule"/>
</dbReference>
<dbReference type="Pfam" id="PF00308">
    <property type="entry name" value="Bac_DnaA"/>
    <property type="match status" value="1"/>
</dbReference>
<dbReference type="PRINTS" id="PR00051">
    <property type="entry name" value="DNAA"/>
</dbReference>
<dbReference type="Gene3D" id="3.30.300.180">
    <property type="match status" value="1"/>
</dbReference>
<dbReference type="FunFam" id="1.10.8.60:FF:000003">
    <property type="entry name" value="Chromosomal replication initiator protein DnaA"/>
    <property type="match status" value="1"/>
</dbReference>
<comment type="function">
    <text evidence="8 10">Plays an essential role in the initiation and regulation of chromosomal replication. ATP-DnaA binds to the origin of replication (oriC) to initiate formation of the DNA replication initiation complex once per cell cycle. Binds the DnaA box (a 9 base pair repeat at the origin) and separates the double-stranded (ds)DNA. Forms a right-handed helical filament on oriC DNA; dsDNA binds to the exterior of the filament while single-stranded (ss)DNA is stabiized in the filament's interior. The ATP-DnaA-oriC complex binds and stabilizes one strand of the AT-rich DNA unwinding element (DUE), permitting loading of DNA polymerase. After initiation quickly degrades to an ADP-DnaA complex that is not apt for DNA replication. Binds acidic phospholipids.</text>
</comment>
<dbReference type="InterPro" id="IPR013159">
    <property type="entry name" value="DnaA_C"/>
</dbReference>
<dbReference type="Pfam" id="PF08299">
    <property type="entry name" value="Bac_DnaA_C"/>
    <property type="match status" value="1"/>
</dbReference>
<dbReference type="AlphaFoldDB" id="A0A7C4XVS7"/>
<evidence type="ECO:0000256" key="5">
    <source>
        <dbReference type="ARBA" id="ARBA00022840"/>
    </source>
</evidence>
<evidence type="ECO:0000256" key="1">
    <source>
        <dbReference type="ARBA" id="ARBA00006583"/>
    </source>
</evidence>
<dbReference type="InterPro" id="IPR020591">
    <property type="entry name" value="Chromosome_initiator_DnaA-like"/>
</dbReference>
<evidence type="ECO:0000256" key="8">
    <source>
        <dbReference type="HAMAP-Rule" id="MF_00377"/>
    </source>
</evidence>
<feature type="binding site" evidence="8">
    <location>
        <position position="157"/>
    </location>
    <ligand>
        <name>ATP</name>
        <dbReference type="ChEBI" id="CHEBI:30616"/>
    </ligand>
</feature>
<dbReference type="GO" id="GO:0008289">
    <property type="term" value="F:lipid binding"/>
    <property type="evidence" value="ECO:0007669"/>
    <property type="project" value="UniProtKB-KW"/>
</dbReference>
<feature type="binding site" evidence="8">
    <location>
        <position position="153"/>
    </location>
    <ligand>
        <name>ATP</name>
        <dbReference type="ChEBI" id="CHEBI:30616"/>
    </ligand>
</feature>
<dbReference type="SMART" id="SM00760">
    <property type="entry name" value="Bac_DnaA_C"/>
    <property type="match status" value="1"/>
</dbReference>
<accession>A0A7C4XVS7</accession>
<dbReference type="PANTHER" id="PTHR30050:SF2">
    <property type="entry name" value="CHROMOSOMAL REPLICATION INITIATOR PROTEIN DNAA"/>
    <property type="match status" value="1"/>
</dbReference>
<evidence type="ECO:0000259" key="12">
    <source>
        <dbReference type="SMART" id="SM00382"/>
    </source>
</evidence>
<name>A0A7C4XVS7_UNCW3</name>
<sequence>MWITKMNNSAKNLWDNILSYIKENINPQSYTTWFGKSKGVELKDDLLLVEMPTNFHIDWIAEHYSRILEEALNAVNGNKLRVSFKTATQEGDRPVAKKKHFIISQSPTKLQERYTFENFVVGKNNEFAHAAALAVAEAPGEAYNPLFLYGGVGLGKTHLMQAIGNFILRQHKNMKIYYTQAENIMNELIEAIQKNLQLAFKKKYRTIDILLIDDIQFLYGKERLQDEIFHTFDYLYTQGKQIVLTSDRPPKELLTLEERLTSRFQGGLVVDLQPPDLETRIAILQKKAEMENVKLPNNIAYYIASRVKSNIRELEGCLIRLLAMVSLSGQELTEALAEEVLKDLFGTNGQLTKEAILKGVCTEFGFSEDDLKGKKRTQKLALARQIAMYLVRNILNLSLTEIGNFFGGKDHTTVLHAIEKIENLRKSDMELALKLERITNRINC</sequence>
<dbReference type="GO" id="GO:0006275">
    <property type="term" value="P:regulation of DNA replication"/>
    <property type="evidence" value="ECO:0007669"/>
    <property type="project" value="UniProtKB-UniRule"/>
</dbReference>
<feature type="binding site" evidence="8">
    <location>
        <position position="155"/>
    </location>
    <ligand>
        <name>ATP</name>
        <dbReference type="ChEBI" id="CHEBI:30616"/>
    </ligand>
</feature>
<dbReference type="PANTHER" id="PTHR30050">
    <property type="entry name" value="CHROMOSOMAL REPLICATION INITIATOR PROTEIN DNAA"/>
    <property type="match status" value="1"/>
</dbReference>
<dbReference type="SMART" id="SM00382">
    <property type="entry name" value="AAA"/>
    <property type="match status" value="1"/>
</dbReference>
<dbReference type="InterPro" id="IPR010921">
    <property type="entry name" value="Trp_repressor/repl_initiator"/>
</dbReference>
<dbReference type="GO" id="GO:0005886">
    <property type="term" value="C:plasma membrane"/>
    <property type="evidence" value="ECO:0007669"/>
    <property type="project" value="TreeGrafter"/>
</dbReference>
<comment type="similarity">
    <text evidence="1 8 11">Belongs to the DnaA family.</text>
</comment>